<dbReference type="SMART" id="SM00490">
    <property type="entry name" value="HELICc"/>
    <property type="match status" value="1"/>
</dbReference>
<keyword evidence="2" id="KW-0378">Hydrolase</keyword>
<proteinExistence type="predicted"/>
<dbReference type="SMART" id="SM00487">
    <property type="entry name" value="DEXDc"/>
    <property type="match status" value="1"/>
</dbReference>
<dbReference type="InterPro" id="IPR001650">
    <property type="entry name" value="Helicase_C-like"/>
</dbReference>
<dbReference type="GO" id="GO:0070478">
    <property type="term" value="P:nuclear-transcribed mRNA catabolic process, 3'-5' exonucleolytic nonsense-mediated decay"/>
    <property type="evidence" value="ECO:0007669"/>
    <property type="project" value="TreeGrafter"/>
</dbReference>
<dbReference type="Pfam" id="PF00270">
    <property type="entry name" value="DEAD"/>
    <property type="match status" value="1"/>
</dbReference>
<dbReference type="SUPFAM" id="SSF52540">
    <property type="entry name" value="P-loop containing nucleoside triphosphate hydrolases"/>
    <property type="match status" value="1"/>
</dbReference>
<dbReference type="GO" id="GO:0016787">
    <property type="term" value="F:hydrolase activity"/>
    <property type="evidence" value="ECO:0007669"/>
    <property type="project" value="UniProtKB-KW"/>
</dbReference>
<dbReference type="InterPro" id="IPR012961">
    <property type="entry name" value="Ski2/MTR4_C"/>
</dbReference>
<dbReference type="InterPro" id="IPR027417">
    <property type="entry name" value="P-loop_NTPase"/>
</dbReference>
<keyword evidence="1" id="KW-0547">Nucleotide-binding</keyword>
<feature type="domain" description="Helicase C-terminal" evidence="7">
    <location>
        <begin position="298"/>
        <end position="507"/>
    </location>
</feature>
<keyword evidence="3" id="KW-0347">Helicase</keyword>
<dbReference type="GO" id="GO:0003676">
    <property type="term" value="F:nucleic acid binding"/>
    <property type="evidence" value="ECO:0007669"/>
    <property type="project" value="InterPro"/>
</dbReference>
<evidence type="ECO:0008006" key="9">
    <source>
        <dbReference type="Google" id="ProtNLM"/>
    </source>
</evidence>
<keyword evidence="4" id="KW-0067">ATP-binding</keyword>
<feature type="coiled-coil region" evidence="5">
    <location>
        <begin position="574"/>
        <end position="601"/>
    </location>
</feature>
<dbReference type="InterPro" id="IPR011545">
    <property type="entry name" value="DEAD/DEAH_box_helicase_dom"/>
</dbReference>
<dbReference type="GO" id="GO:0004386">
    <property type="term" value="F:helicase activity"/>
    <property type="evidence" value="ECO:0007669"/>
    <property type="project" value="UniProtKB-KW"/>
</dbReference>
<dbReference type="PROSITE" id="PS51192">
    <property type="entry name" value="HELICASE_ATP_BIND_1"/>
    <property type="match status" value="1"/>
</dbReference>
<evidence type="ECO:0000256" key="1">
    <source>
        <dbReference type="ARBA" id="ARBA00022741"/>
    </source>
</evidence>
<evidence type="ECO:0000256" key="4">
    <source>
        <dbReference type="ARBA" id="ARBA00022840"/>
    </source>
</evidence>
<dbReference type="InterPro" id="IPR050699">
    <property type="entry name" value="RNA-DNA_Helicase"/>
</dbReference>
<dbReference type="GO" id="GO:0055087">
    <property type="term" value="C:Ski complex"/>
    <property type="evidence" value="ECO:0007669"/>
    <property type="project" value="TreeGrafter"/>
</dbReference>
<dbReference type="InterPro" id="IPR014001">
    <property type="entry name" value="Helicase_ATP-bd"/>
</dbReference>
<organism evidence="8">
    <name type="scientific">viral metagenome</name>
    <dbReference type="NCBI Taxonomy" id="1070528"/>
    <lineage>
        <taxon>unclassified sequences</taxon>
        <taxon>metagenomes</taxon>
        <taxon>organismal metagenomes</taxon>
    </lineage>
</organism>
<evidence type="ECO:0000256" key="3">
    <source>
        <dbReference type="ARBA" id="ARBA00022806"/>
    </source>
</evidence>
<dbReference type="Pfam" id="PF08148">
    <property type="entry name" value="DSHCT"/>
    <property type="match status" value="1"/>
</dbReference>
<protein>
    <recommendedName>
        <fullName evidence="9">Helicase</fullName>
    </recommendedName>
</protein>
<dbReference type="Gene3D" id="1.10.3380.30">
    <property type="match status" value="1"/>
</dbReference>
<feature type="domain" description="Helicase ATP-binding" evidence="6">
    <location>
        <begin position="34"/>
        <end position="217"/>
    </location>
</feature>
<evidence type="ECO:0000259" key="7">
    <source>
        <dbReference type="PROSITE" id="PS51194"/>
    </source>
</evidence>
<evidence type="ECO:0000259" key="6">
    <source>
        <dbReference type="PROSITE" id="PS51192"/>
    </source>
</evidence>
<evidence type="ECO:0000256" key="2">
    <source>
        <dbReference type="ARBA" id="ARBA00022801"/>
    </source>
</evidence>
<name>A0A6C0ARF2_9ZZZZ</name>
<dbReference type="GO" id="GO:0005524">
    <property type="term" value="F:ATP binding"/>
    <property type="evidence" value="ECO:0007669"/>
    <property type="project" value="UniProtKB-KW"/>
</dbReference>
<dbReference type="PROSITE" id="PS51194">
    <property type="entry name" value="HELICASE_CTER"/>
    <property type="match status" value="1"/>
</dbReference>
<dbReference type="EMBL" id="MN740803">
    <property type="protein sequence ID" value="QHS82487.1"/>
    <property type="molecule type" value="Genomic_DNA"/>
</dbReference>
<accession>A0A6C0ARF2</accession>
<evidence type="ECO:0000256" key="5">
    <source>
        <dbReference type="SAM" id="Coils"/>
    </source>
</evidence>
<keyword evidence="5" id="KW-0175">Coiled coil</keyword>
<dbReference type="Gene3D" id="3.40.50.300">
    <property type="entry name" value="P-loop containing nucleotide triphosphate hydrolases"/>
    <property type="match status" value="2"/>
</dbReference>
<dbReference type="PANTHER" id="PTHR12131:SF1">
    <property type="entry name" value="ATP-DEPENDENT RNA HELICASE SUPV3L1, MITOCHONDRIAL-RELATED"/>
    <property type="match status" value="1"/>
</dbReference>
<dbReference type="PANTHER" id="PTHR12131">
    <property type="entry name" value="ATP-DEPENDENT RNA AND DNA HELICASE"/>
    <property type="match status" value="1"/>
</dbReference>
<reference evidence="8" key="1">
    <citation type="journal article" date="2020" name="Nature">
        <title>Giant virus diversity and host interactions through global metagenomics.</title>
        <authorList>
            <person name="Schulz F."/>
            <person name="Roux S."/>
            <person name="Paez-Espino D."/>
            <person name="Jungbluth S."/>
            <person name="Walsh D.A."/>
            <person name="Denef V.J."/>
            <person name="McMahon K.D."/>
            <person name="Konstantinidis K.T."/>
            <person name="Eloe-Fadrosh E.A."/>
            <person name="Kyrpides N.C."/>
            <person name="Woyke T."/>
        </authorList>
    </citation>
    <scope>NUCLEOTIDE SEQUENCE</scope>
    <source>
        <strain evidence="8">GVMAG-S-1101171-111</strain>
    </source>
</reference>
<dbReference type="AlphaFoldDB" id="A0A6C0ARF2"/>
<evidence type="ECO:0000313" key="8">
    <source>
        <dbReference type="EMBL" id="QHS82487.1"/>
    </source>
</evidence>
<sequence length="840" mass="95600">MVVICSAPYPNNSNYESYFELYPYPLSDFQKYAIEAIVEGQHTLVTAPTGSGKTLPAEFAIQHFVGQGKKVIYTSPIKALSNQKYYEFTRKFPHISFGLFTGDIKTNPEADVLIMTTEILMNSLFLLGSGSGLGPGPSSGSGGVASANLSFQIDLNRDLAAVVFDEVHYINDAERGNVWEKSILMLPKHVQMVMLSATIDNPAGFAEWCESSGEKKVYLATTSHRIVPLSHYGFLCTNEAVFKTIRDKTVQQQIRDSTNKLISLQDAKGSFSEQGYRTITKMTDMFDKNQLRQNRKHVLNKLCEHLLEKDMLPAITFVFSRKQVELCAESITVSLLEFDSKVGYTVRYECEQIIRKLPNFREYLLLPEYNQLVSLLEKGIGIHHSGMIPILREIVELMISKKYIKMLFATESFAIGLDCPIRTAVFTSLSKFDGQTERYVLAHEYSQMSGRAGRRGIDTVGHVVHCNNLFPVPTLTDYRAILSGKPQTLVSKYHVSYNVVLNLLKTEGTHTLADLSTFSKKSMIRGELEKELQGRRFEIQSTEKAIEDKKRYLMLLRCPRDICDRYIDIEDNIKYMVNRKRKDAEQELRKIKDENRTVLDDVKSVREFYALEKSLDSLHKSVSYYEKYIDKQTETICQILIDGGYMYQVDESYILSPMGKMAASIAEIHPLILSKLMVTRWDSFADFTPKLLVGLFACFTDVKVPEDERSARPQSDSDFLNYRVTEVVEMANDYQLIENEFQVDTGIHYDNILQFDLADLAMRWYDLEDEFTCKIFIRDELSAKSISVGDFNKAMLKIVTITKEFIGVAETLGDLGLLHKLGQIEGNLLKYVATSQSLYV</sequence>